<dbReference type="RefSeq" id="WP_068141103.1">
    <property type="nucleotide sequence ID" value="NZ_AP014924.1"/>
</dbReference>
<evidence type="ECO:0000256" key="2">
    <source>
        <dbReference type="ARBA" id="ARBA00004752"/>
    </source>
</evidence>
<dbReference type="KEGG" id="lpil:LIP_3606"/>
<dbReference type="InterPro" id="IPR012907">
    <property type="entry name" value="Peptidase_S11_C"/>
</dbReference>
<evidence type="ECO:0000313" key="17">
    <source>
        <dbReference type="EMBL" id="BAS29414.1"/>
    </source>
</evidence>
<dbReference type="PANTHER" id="PTHR21581">
    <property type="entry name" value="D-ALANYL-D-ALANINE CARBOXYPEPTIDASE"/>
    <property type="match status" value="1"/>
</dbReference>
<evidence type="ECO:0000256" key="14">
    <source>
        <dbReference type="PIRSR" id="PIRSR618044-2"/>
    </source>
</evidence>
<evidence type="ECO:0000256" key="11">
    <source>
        <dbReference type="ARBA" id="ARBA00023316"/>
    </source>
</evidence>
<dbReference type="PATRIC" id="fig|1555112.3.peg.3641"/>
<dbReference type="SUPFAM" id="SSF69189">
    <property type="entry name" value="Penicillin-binding protein associated domain"/>
    <property type="match status" value="1"/>
</dbReference>
<keyword evidence="6" id="KW-0645">Protease</keyword>
<evidence type="ECO:0000256" key="8">
    <source>
        <dbReference type="ARBA" id="ARBA00022801"/>
    </source>
</evidence>
<keyword evidence="18" id="KW-1185">Reference proteome</keyword>
<dbReference type="STRING" id="1555112.LIP_3606"/>
<keyword evidence="9" id="KW-0133">Cell shape</keyword>
<comment type="catalytic activity">
    <reaction evidence="12">
        <text>Preferential cleavage: (Ac)2-L-Lys-D-Ala-|-D-Ala. Also transpeptidation of peptidyl-alanyl moieties that are N-acyl substituents of D-alanine.</text>
        <dbReference type="EC" id="3.4.16.4"/>
    </reaction>
</comment>
<dbReference type="SMART" id="SM00936">
    <property type="entry name" value="PBP5_C"/>
    <property type="match status" value="1"/>
</dbReference>
<feature type="binding site" evidence="14">
    <location>
        <position position="239"/>
    </location>
    <ligand>
        <name>substrate</name>
    </ligand>
</feature>
<evidence type="ECO:0000256" key="9">
    <source>
        <dbReference type="ARBA" id="ARBA00022960"/>
    </source>
</evidence>
<dbReference type="GO" id="GO:0009252">
    <property type="term" value="P:peptidoglycan biosynthetic process"/>
    <property type="evidence" value="ECO:0007669"/>
    <property type="project" value="UniProtKB-UniPathway"/>
</dbReference>
<dbReference type="InterPro" id="IPR012338">
    <property type="entry name" value="Beta-lactam/transpept-like"/>
</dbReference>
<keyword evidence="8" id="KW-0378">Hydrolase</keyword>
<dbReference type="GO" id="GO:0071555">
    <property type="term" value="P:cell wall organization"/>
    <property type="evidence" value="ECO:0007669"/>
    <property type="project" value="UniProtKB-KW"/>
</dbReference>
<comment type="function">
    <text evidence="1">Removes C-terminal D-alanyl residues from sugar-peptide cell wall precursors.</text>
</comment>
<dbReference type="Gene3D" id="3.40.710.10">
    <property type="entry name" value="DD-peptidase/beta-lactamase superfamily"/>
    <property type="match status" value="1"/>
</dbReference>
<dbReference type="GO" id="GO:0009002">
    <property type="term" value="F:serine-type D-Ala-D-Ala carboxypeptidase activity"/>
    <property type="evidence" value="ECO:0007669"/>
    <property type="project" value="UniProtKB-EC"/>
</dbReference>
<keyword evidence="7" id="KW-0732">Signal</keyword>
<dbReference type="InterPro" id="IPR001967">
    <property type="entry name" value="Peptidase_S11_N"/>
</dbReference>
<comment type="pathway">
    <text evidence="2">Cell wall biogenesis; peptidoglycan biosynthesis.</text>
</comment>
<dbReference type="InterPro" id="IPR015956">
    <property type="entry name" value="Peniciliin-bd_prot_C_sf"/>
</dbReference>
<dbReference type="GO" id="GO:0008360">
    <property type="term" value="P:regulation of cell shape"/>
    <property type="evidence" value="ECO:0007669"/>
    <property type="project" value="UniProtKB-KW"/>
</dbReference>
<keyword evidence="5 17" id="KW-0121">Carboxypeptidase</keyword>
<evidence type="ECO:0000256" key="3">
    <source>
        <dbReference type="ARBA" id="ARBA00007164"/>
    </source>
</evidence>
<evidence type="ECO:0000256" key="12">
    <source>
        <dbReference type="ARBA" id="ARBA00034000"/>
    </source>
</evidence>
<feature type="active site" evidence="13">
    <location>
        <position position="131"/>
    </location>
</feature>
<feature type="domain" description="Peptidase S11 D-Ala-D-Ala carboxypeptidase A C-terminal" evidence="16">
    <location>
        <begin position="289"/>
        <end position="379"/>
    </location>
</feature>
<evidence type="ECO:0000313" key="18">
    <source>
        <dbReference type="Proteomes" id="UP000065807"/>
    </source>
</evidence>
<sequence>MTYGRRRRVGTGRTGPGAALAVGLLVAALLAPGWAVAQSFEVAAPAAILVEADTGQVLYEKNPDKETPPASLAKIMTLLLVMEALDSGRVSLDEPVVTSEYAAGMGGSQVFLAPGETHTLAEMIEAVAVASGNDAAVALAEHLFGTEAAFVEQMNLRAQELGLSGTYFADATGLPVPQEKRPGMTTPRDVASMTRALLAHPKVLEWTSVRQKVFRQQPRFVLYNTNTLLGSYPGLDGMKTGHTAEAGYHLAATAEQDGIRLVAVVMGTRSESDRNQQITQLLNYGFRAFEPAVAARQGEPVGEMRLVDGNPERFTVEAAADLRVLVPRGHQGDLRRSLELQANVKPPLKRGDTVGRVVALIQDRPVAQMPVVAARDVERAGFFARVWRRVWGGVSGAIGGAFQWIWNGIRSLLGLA</sequence>
<gene>
    <name evidence="17" type="ORF">LIP_3606</name>
</gene>
<protein>
    <recommendedName>
        <fullName evidence="4">serine-type D-Ala-D-Ala carboxypeptidase</fullName>
        <ecNumber evidence="4">3.4.16.4</ecNumber>
    </recommendedName>
</protein>
<evidence type="ECO:0000256" key="1">
    <source>
        <dbReference type="ARBA" id="ARBA00003217"/>
    </source>
</evidence>
<dbReference type="OrthoDB" id="9791132at2"/>
<reference evidence="18" key="1">
    <citation type="submission" date="2015-07" db="EMBL/GenBank/DDBJ databases">
        <title>Complete genome sequence and phylogenetic analysis of Limnochorda pilosa.</title>
        <authorList>
            <person name="Watanabe M."/>
            <person name="Kojima H."/>
            <person name="Fukui M."/>
        </authorList>
    </citation>
    <scope>NUCLEOTIDE SEQUENCE [LARGE SCALE GENOMIC DNA]</scope>
    <source>
        <strain evidence="18">HC45</strain>
    </source>
</reference>
<dbReference type="Pfam" id="PF00768">
    <property type="entry name" value="Peptidase_S11"/>
    <property type="match status" value="1"/>
</dbReference>
<evidence type="ECO:0000256" key="4">
    <source>
        <dbReference type="ARBA" id="ARBA00012448"/>
    </source>
</evidence>
<feature type="active site" description="Acyl-ester intermediate" evidence="13">
    <location>
        <position position="71"/>
    </location>
</feature>
<dbReference type="PRINTS" id="PR00725">
    <property type="entry name" value="DADACBPTASE1"/>
</dbReference>
<evidence type="ECO:0000256" key="5">
    <source>
        <dbReference type="ARBA" id="ARBA00022645"/>
    </source>
</evidence>
<keyword evidence="10" id="KW-0573">Peptidoglycan synthesis</keyword>
<evidence type="ECO:0000256" key="6">
    <source>
        <dbReference type="ARBA" id="ARBA00022670"/>
    </source>
</evidence>
<dbReference type="InterPro" id="IPR037167">
    <property type="entry name" value="Peptidase_S11_C_sf"/>
</dbReference>
<reference evidence="18" key="2">
    <citation type="journal article" date="2016" name="Int. J. Syst. Evol. Microbiol.">
        <title>Complete genome sequence and cell structure of Limnochorda pilosa, a Gram-negative spore-former within the phylum Firmicutes.</title>
        <authorList>
            <person name="Watanabe M."/>
            <person name="Kojima H."/>
            <person name="Fukui M."/>
        </authorList>
    </citation>
    <scope>NUCLEOTIDE SEQUENCE [LARGE SCALE GENOMIC DNA]</scope>
    <source>
        <strain evidence="18">HC45</strain>
    </source>
</reference>
<feature type="active site" description="Proton acceptor" evidence="13">
    <location>
        <position position="74"/>
    </location>
</feature>
<keyword evidence="11" id="KW-0961">Cell wall biogenesis/degradation</keyword>
<accession>A0A0K2SRE4</accession>
<dbReference type="Pfam" id="PF07943">
    <property type="entry name" value="PBP5_C"/>
    <property type="match status" value="1"/>
</dbReference>
<organism evidence="17 18">
    <name type="scientific">Limnochorda pilosa</name>
    <dbReference type="NCBI Taxonomy" id="1555112"/>
    <lineage>
        <taxon>Bacteria</taxon>
        <taxon>Bacillati</taxon>
        <taxon>Bacillota</taxon>
        <taxon>Limnochordia</taxon>
        <taxon>Limnochordales</taxon>
        <taxon>Limnochordaceae</taxon>
        <taxon>Limnochorda</taxon>
    </lineage>
</organism>
<evidence type="ECO:0000256" key="13">
    <source>
        <dbReference type="PIRSR" id="PIRSR618044-1"/>
    </source>
</evidence>
<evidence type="ECO:0000256" key="15">
    <source>
        <dbReference type="RuleBase" id="RU004016"/>
    </source>
</evidence>
<name>A0A0K2SRE4_LIMPI</name>
<evidence type="ECO:0000256" key="7">
    <source>
        <dbReference type="ARBA" id="ARBA00022729"/>
    </source>
</evidence>
<proteinExistence type="inferred from homology"/>
<dbReference type="InterPro" id="IPR018044">
    <property type="entry name" value="Peptidase_S11"/>
</dbReference>
<dbReference type="AlphaFoldDB" id="A0A0K2SRE4"/>
<dbReference type="SUPFAM" id="SSF56601">
    <property type="entry name" value="beta-lactamase/transpeptidase-like"/>
    <property type="match status" value="1"/>
</dbReference>
<dbReference type="Gene3D" id="2.60.410.10">
    <property type="entry name" value="D-Ala-D-Ala carboxypeptidase, C-terminal domain"/>
    <property type="match status" value="1"/>
</dbReference>
<comment type="similarity">
    <text evidence="3 15">Belongs to the peptidase S11 family.</text>
</comment>
<dbReference type="GO" id="GO:0006508">
    <property type="term" value="P:proteolysis"/>
    <property type="evidence" value="ECO:0007669"/>
    <property type="project" value="UniProtKB-KW"/>
</dbReference>
<dbReference type="EMBL" id="AP014924">
    <property type="protein sequence ID" value="BAS29414.1"/>
    <property type="molecule type" value="Genomic_DNA"/>
</dbReference>
<dbReference type="PANTHER" id="PTHR21581:SF6">
    <property type="entry name" value="TRAFFICKING PROTEIN PARTICLE COMPLEX SUBUNIT 12"/>
    <property type="match status" value="1"/>
</dbReference>
<evidence type="ECO:0000256" key="10">
    <source>
        <dbReference type="ARBA" id="ARBA00022984"/>
    </source>
</evidence>
<dbReference type="UniPathway" id="UPA00219"/>
<dbReference type="Proteomes" id="UP000065807">
    <property type="component" value="Chromosome"/>
</dbReference>
<evidence type="ECO:0000259" key="16">
    <source>
        <dbReference type="SMART" id="SM00936"/>
    </source>
</evidence>
<dbReference type="EC" id="3.4.16.4" evidence="4"/>